<dbReference type="InterPro" id="IPR038765">
    <property type="entry name" value="Papain-like_cys_pep_sf"/>
</dbReference>
<feature type="compositionally biased region" description="Basic and acidic residues" evidence="1">
    <location>
        <begin position="159"/>
        <end position="194"/>
    </location>
</feature>
<feature type="region of interest" description="Disordered" evidence="1">
    <location>
        <begin position="139"/>
        <end position="194"/>
    </location>
</feature>
<dbReference type="OrthoDB" id="177147at2"/>
<proteinExistence type="predicted"/>
<feature type="region of interest" description="Disordered" evidence="1">
    <location>
        <begin position="396"/>
        <end position="425"/>
    </location>
</feature>
<protein>
    <submittedName>
        <fullName evidence="2">Uncharacterized protein</fullName>
    </submittedName>
</protein>
<evidence type="ECO:0000256" key="1">
    <source>
        <dbReference type="SAM" id="MobiDB-lite"/>
    </source>
</evidence>
<accession>A0A164H1I3</accession>
<evidence type="ECO:0000313" key="3">
    <source>
        <dbReference type="Proteomes" id="UP000076512"/>
    </source>
</evidence>
<feature type="compositionally biased region" description="Polar residues" evidence="1">
    <location>
        <begin position="1132"/>
        <end position="1146"/>
    </location>
</feature>
<dbReference type="Gene3D" id="3.90.1720.10">
    <property type="entry name" value="endopeptidase domain like (from Nostoc punctiforme)"/>
    <property type="match status" value="1"/>
</dbReference>
<organism evidence="2 3">
    <name type="scientific">Nocardia terpenica</name>
    <dbReference type="NCBI Taxonomy" id="455432"/>
    <lineage>
        <taxon>Bacteria</taxon>
        <taxon>Bacillati</taxon>
        <taxon>Actinomycetota</taxon>
        <taxon>Actinomycetes</taxon>
        <taxon>Mycobacteriales</taxon>
        <taxon>Nocardiaceae</taxon>
        <taxon>Nocardia</taxon>
    </lineage>
</organism>
<dbReference type="SUPFAM" id="SSF54001">
    <property type="entry name" value="Cysteine proteinases"/>
    <property type="match status" value="1"/>
</dbReference>
<comment type="caution">
    <text evidence="2">The sequence shown here is derived from an EMBL/GenBank/DDBJ whole genome shotgun (WGS) entry which is preliminary data.</text>
</comment>
<gene>
    <name evidence="2" type="ORF">AWN90_09285</name>
</gene>
<feature type="region of interest" description="Disordered" evidence="1">
    <location>
        <begin position="948"/>
        <end position="991"/>
    </location>
</feature>
<keyword evidence="3" id="KW-1185">Reference proteome</keyword>
<evidence type="ECO:0000313" key="2">
    <source>
        <dbReference type="EMBL" id="KZM68124.1"/>
    </source>
</evidence>
<sequence length="1509" mass="157650">MVADYSAFDAGTGYLTIEAKLDDDIEAKLAAELAAINSMPVRVNADLERFATDMEDRWKDLAAKHTLPVQITPELDSQALGDQLPGSSRITADMDLKRAESQLSEFYSLIPRYEIPVVLDTSVAEVQLDELRVKASEPVVVGTEPQRPTSRRSRSSMSPEERAEADQRKAAEAARRRSEQDADKTRQRLKDAEDGMRKFRKAADDASQASFDQLIEQIRSVADRFSEAARSAALFASIAGVVGGGVGAIGALGGGLAAAGAAGVIGAHGLREAFQAQTAVTEEHRDPLAQLERAARIRDAVDGVRHANEQLAEAHHRVGESQEAAKLAQQNLTDAYKDATRAVRDQNDALTDAELAQEGSALAVARARQRLTQVRMTPGASALDIQEAQLGLREAQQRYKESEQKTGDQRVDTAISNERGVGGSRTVQDAVRANGDAQHAVLLAVQGVQEAEIRAAEAALALHRAMGPTETEDKLQVALAKLTPAARDFFEQVHSLAPAWHNLQQSVSTALFDQLGGSLHKLADHQLPAFRTGLSGIASGLNVALRGTFAELDGLLTRLESTGVAEKFVASVSAMLGSIAPLVTGLTNAFIQLTVQAGPGLGQFFTTLGTLLQSTNIGGFTRAFVDALNMILPVTGQIMSSLSDALRPVMPILGQLVSTLGSALAQAITALAPSLPPIAQAFADIATAVAPIIPPLAQLASVILTTMATNLSSLAKAALPVIQALADGLQPVVPILAEGMRQLTPVLATMADQIGQALLQALQNILPELPSLVKAFTDLFVAVAPVLPDLARLAAEVLPPLTRAWADMAGPMSKVIEFFASIFDWLGKLHSKVTDLGSSIIGTVLGKASETFFGHADGGPVIAGNADGGPVAGPGGPRDDAILRRLSNGEFVVRATATADWLPLLEAINNGTVSPQVRHLLAALVPGLKDGGPVGFVDDTTTLRTAHEPTNHAAHTPTPSTPAPPSPAASAPPQSGAFTGTGGPANALQYARDHPNTPYMWGGSSAAGADCSGEVGMLQQVSMGVLQPTTRLGTTSSLLAGQWPGVIGGASPSDLFVIGTNADHMVASILGVSIEERQPGETLRLGAAAASPFSSQFTNRYHVDPVLFSPPWQPTPANTAGPSTGGAGTEAAAQNQQDSTTDQIASQPVGPNFNSLPTTWTGLASYGAQLGLMRVLRGDAEGALPAGGADAASFDATTDALASQFGNPGHDGVLGDLYRATGGYAGFAHPDLAQAAVARAAGGFAKALSDGAGEMLGDVLNVAKVPNDLPGVVRTGLMVDAVNRAQATADAAATADNGAAHPVQDAVDAVKRAVAADGWDQGPEWTALYELVTDSSEWKASHAGGLFGLSADKSGTDSPDPYTQTLGAEKYIKGRYGTPSAALAAWKARTPHAYRSGGLVDDPAADGWDGHAALLQHHEFVVPRDVVDRPGVLGLLEDLRQGNPALLGLLRTQQLATRPVPVTPGGRGDQHIDHSMTVNMHGIDRDDIVSQLALFHQRRALTYTGVWRK</sequence>
<feature type="compositionally biased region" description="Basic and acidic residues" evidence="1">
    <location>
        <begin position="396"/>
        <end position="411"/>
    </location>
</feature>
<dbReference type="EMBL" id="LWGR01000021">
    <property type="protein sequence ID" value="KZM68124.1"/>
    <property type="molecule type" value="Genomic_DNA"/>
</dbReference>
<dbReference type="RefSeq" id="WP_067579453.1">
    <property type="nucleotide sequence ID" value="NZ_JABMCZ010000002.1"/>
</dbReference>
<reference evidence="2" key="1">
    <citation type="submission" date="2016-04" db="EMBL/GenBank/DDBJ databases">
        <authorList>
            <person name="Evans L.H."/>
            <person name="Alamgir A."/>
            <person name="Owens N."/>
            <person name="Weber N.D."/>
            <person name="Virtaneva K."/>
            <person name="Barbian K."/>
            <person name="Babar A."/>
            <person name="Rosenke K."/>
        </authorList>
    </citation>
    <scope>NUCLEOTIDE SEQUENCE [LARGE SCALE GENOMIC DNA]</scope>
    <source>
        <strain evidence="2">IFM 0406</strain>
    </source>
</reference>
<dbReference type="STRING" id="455432.AWN90_09285"/>
<name>A0A164H1I3_9NOCA</name>
<feature type="region of interest" description="Disordered" evidence="1">
    <location>
        <begin position="1114"/>
        <end position="1151"/>
    </location>
</feature>
<dbReference type="Proteomes" id="UP000076512">
    <property type="component" value="Unassembled WGS sequence"/>
</dbReference>